<evidence type="ECO:0000313" key="2">
    <source>
        <dbReference type="Proteomes" id="UP001556367"/>
    </source>
</evidence>
<comment type="caution">
    <text evidence="1">The sequence shown here is derived from an EMBL/GenBank/DDBJ whole genome shotgun (WGS) entry which is preliminary data.</text>
</comment>
<name>A0ABR3IU82_9AGAR</name>
<proteinExistence type="predicted"/>
<protein>
    <submittedName>
        <fullName evidence="1">Uncharacterized protein</fullName>
    </submittedName>
</protein>
<organism evidence="1 2">
    <name type="scientific">Hohenbuehelia grisea</name>
    <dbReference type="NCBI Taxonomy" id="104357"/>
    <lineage>
        <taxon>Eukaryota</taxon>
        <taxon>Fungi</taxon>
        <taxon>Dikarya</taxon>
        <taxon>Basidiomycota</taxon>
        <taxon>Agaricomycotina</taxon>
        <taxon>Agaricomycetes</taxon>
        <taxon>Agaricomycetidae</taxon>
        <taxon>Agaricales</taxon>
        <taxon>Pleurotineae</taxon>
        <taxon>Pleurotaceae</taxon>
        <taxon>Hohenbuehelia</taxon>
    </lineage>
</organism>
<evidence type="ECO:0000313" key="1">
    <source>
        <dbReference type="EMBL" id="KAL0946813.1"/>
    </source>
</evidence>
<dbReference type="Proteomes" id="UP001556367">
    <property type="component" value="Unassembled WGS sequence"/>
</dbReference>
<accession>A0ABR3IU82</accession>
<reference evidence="2" key="1">
    <citation type="submission" date="2024-06" db="EMBL/GenBank/DDBJ databases">
        <title>Multi-omics analyses provide insights into the biosynthesis of the anticancer antibiotic pleurotin in Hohenbuehelia grisea.</title>
        <authorList>
            <person name="Weaver J.A."/>
            <person name="Alberti F."/>
        </authorList>
    </citation>
    <scope>NUCLEOTIDE SEQUENCE [LARGE SCALE GENOMIC DNA]</scope>
    <source>
        <strain evidence="2">T-177</strain>
    </source>
</reference>
<gene>
    <name evidence="1" type="ORF">HGRIS_012982</name>
</gene>
<keyword evidence="2" id="KW-1185">Reference proteome</keyword>
<dbReference type="EMBL" id="JASNQZ010000015">
    <property type="protein sequence ID" value="KAL0946813.1"/>
    <property type="molecule type" value="Genomic_DNA"/>
</dbReference>
<sequence>MPVDLVWERVNLATEVEDSWRRRRDFKTRITPGGVQYDPGEIAIAEGGIALAWLSFLERRNFLLTLEEHQQLRKVRQMNAYRHCVVIDRIDENSYHVCFLATFDDIKDGSKIDTPISKFFSFAIGDTKPWPPGYEPIKIGQRWSDSFVFCVPVARSNLLIPRFGTANRALLEPGELERITEFMQRRVGLFDKHQSKFRQAQMASRRSSFKLDLSWLDSLDQATPQRRETRAYDVKENTRPSFLPLDSPMFKRRGRRFARPLVPNRRNDIGYSLLENIREHIMNSSPYLQTPKPRFTFARRWHLPRPYYAPTLRAPSATLLKKLFR</sequence>